<evidence type="ECO:0000256" key="5">
    <source>
        <dbReference type="ARBA" id="ARBA00022989"/>
    </source>
</evidence>
<gene>
    <name evidence="10" type="ORF">AAE02nite_13350</name>
</gene>
<feature type="chain" id="PRO_5021958440" evidence="9">
    <location>
        <begin position="22"/>
        <end position="379"/>
    </location>
</feature>
<dbReference type="GO" id="GO:0008320">
    <property type="term" value="F:protein transmembrane transporter activity"/>
    <property type="evidence" value="ECO:0007669"/>
    <property type="project" value="TreeGrafter"/>
</dbReference>
<feature type="signal peptide" evidence="9">
    <location>
        <begin position="1"/>
        <end position="21"/>
    </location>
</feature>
<dbReference type="InterPro" id="IPR013105">
    <property type="entry name" value="TPR_2"/>
</dbReference>
<proteinExistence type="inferred from homology"/>
<dbReference type="RefSeq" id="WP_146896269.1">
    <property type="nucleotide sequence ID" value="NZ_BJYS01000007.1"/>
</dbReference>
<dbReference type="PROSITE" id="PS50005">
    <property type="entry name" value="TPR"/>
    <property type="match status" value="1"/>
</dbReference>
<evidence type="ECO:0000256" key="3">
    <source>
        <dbReference type="ARBA" id="ARBA00022737"/>
    </source>
</evidence>
<dbReference type="PANTHER" id="PTHR46208">
    <property type="entry name" value="MITOCHONDRIAL IMPORT RECEPTOR SUBUNIT TOM70"/>
    <property type="match status" value="1"/>
</dbReference>
<protein>
    <submittedName>
        <fullName evidence="10">Uncharacterized protein</fullName>
    </submittedName>
</protein>
<comment type="subcellular location">
    <subcellularLocation>
        <location evidence="1">Membrane</location>
        <topology evidence="1">Single-pass membrane protein</topology>
    </subcellularLocation>
</comment>
<keyword evidence="2" id="KW-0812">Transmembrane</keyword>
<dbReference type="Pfam" id="PF07719">
    <property type="entry name" value="TPR_2"/>
    <property type="match status" value="1"/>
</dbReference>
<dbReference type="Gene3D" id="1.25.40.10">
    <property type="entry name" value="Tetratricopeptide repeat domain"/>
    <property type="match status" value="3"/>
</dbReference>
<dbReference type="InterPro" id="IPR011990">
    <property type="entry name" value="TPR-like_helical_dom_sf"/>
</dbReference>
<keyword evidence="6" id="KW-0472">Membrane</keyword>
<evidence type="ECO:0000256" key="9">
    <source>
        <dbReference type="SAM" id="SignalP"/>
    </source>
</evidence>
<evidence type="ECO:0000256" key="6">
    <source>
        <dbReference type="ARBA" id="ARBA00023136"/>
    </source>
</evidence>
<dbReference type="AlphaFoldDB" id="A0A512AVC5"/>
<dbReference type="OrthoDB" id="916447at2"/>
<dbReference type="SUPFAM" id="SSF48452">
    <property type="entry name" value="TPR-like"/>
    <property type="match status" value="2"/>
</dbReference>
<keyword evidence="3" id="KW-0677">Repeat</keyword>
<keyword evidence="5" id="KW-1133">Transmembrane helix</keyword>
<evidence type="ECO:0000256" key="2">
    <source>
        <dbReference type="ARBA" id="ARBA00022692"/>
    </source>
</evidence>
<dbReference type="GO" id="GO:0030943">
    <property type="term" value="F:mitochondrion targeting sequence binding"/>
    <property type="evidence" value="ECO:0007669"/>
    <property type="project" value="TreeGrafter"/>
</dbReference>
<keyword evidence="9" id="KW-0732">Signal</keyword>
<evidence type="ECO:0000313" key="10">
    <source>
        <dbReference type="EMBL" id="GEO03671.1"/>
    </source>
</evidence>
<dbReference type="GO" id="GO:0016020">
    <property type="term" value="C:membrane"/>
    <property type="evidence" value="ECO:0007669"/>
    <property type="project" value="UniProtKB-SubCell"/>
</dbReference>
<keyword evidence="11" id="KW-1185">Reference proteome</keyword>
<name>A0A512AVC5_9BACT</name>
<evidence type="ECO:0000313" key="11">
    <source>
        <dbReference type="Proteomes" id="UP000321532"/>
    </source>
</evidence>
<keyword evidence="4 8" id="KW-0802">TPR repeat</keyword>
<sequence length="379" mass="42978">MKGLGGISGFLLTAYLFSVSACTTEVINQDPMVNTKALTGVSEIKIADLNEALNLDQNNAGLYAKRAKLFWQAKKLDKALADIEQAIKFNSNQPDYYFWEAVILRDMGRITQALNRVEEAEKIGLKEANGYLLGAELLIKKKNYQGALEKVNLALDEEPDNEYGLFYKGIARAALGDTASAMVLYRRAIRNAPEFVHPYLHLGSIYNAQQNYPEAAVFLAKGKILEPANAFLWYQKGLWYKGLKKPDSAYVSFAQAQKLDPDLYLANYQLALMEYKKRNYAGVAANLEKVKTGLRNLEQGQEMLAESYEKTGRYQEALAVYSQVLQRKPNDIKSMWGVRRSTWGIKKTERDSLRRTRNYNNIMPADIYIPDDIIQDTIY</sequence>
<dbReference type="PROSITE" id="PS51257">
    <property type="entry name" value="PROKAR_LIPOPROTEIN"/>
    <property type="match status" value="1"/>
</dbReference>
<dbReference type="SMART" id="SM00028">
    <property type="entry name" value="TPR"/>
    <property type="match status" value="6"/>
</dbReference>
<reference evidence="10 11" key="1">
    <citation type="submission" date="2019-07" db="EMBL/GenBank/DDBJ databases">
        <title>Whole genome shotgun sequence of Adhaeribacter aerolatus NBRC 106133.</title>
        <authorList>
            <person name="Hosoyama A."/>
            <person name="Uohara A."/>
            <person name="Ohji S."/>
            <person name="Ichikawa N."/>
        </authorList>
    </citation>
    <scope>NUCLEOTIDE SEQUENCE [LARGE SCALE GENOMIC DNA]</scope>
    <source>
        <strain evidence="10 11">NBRC 106133</strain>
    </source>
</reference>
<accession>A0A512AVC5</accession>
<dbReference type="Pfam" id="PF13181">
    <property type="entry name" value="TPR_8"/>
    <property type="match status" value="2"/>
</dbReference>
<dbReference type="Pfam" id="PF13432">
    <property type="entry name" value="TPR_16"/>
    <property type="match status" value="1"/>
</dbReference>
<dbReference type="EMBL" id="BJYS01000007">
    <property type="protein sequence ID" value="GEO03671.1"/>
    <property type="molecule type" value="Genomic_DNA"/>
</dbReference>
<evidence type="ECO:0000256" key="7">
    <source>
        <dbReference type="ARBA" id="ARBA00038030"/>
    </source>
</evidence>
<evidence type="ECO:0000256" key="1">
    <source>
        <dbReference type="ARBA" id="ARBA00004167"/>
    </source>
</evidence>
<dbReference type="Proteomes" id="UP000321532">
    <property type="component" value="Unassembled WGS sequence"/>
</dbReference>
<dbReference type="InterPro" id="IPR019734">
    <property type="entry name" value="TPR_rpt"/>
</dbReference>
<evidence type="ECO:0000256" key="4">
    <source>
        <dbReference type="ARBA" id="ARBA00022803"/>
    </source>
</evidence>
<organism evidence="10 11">
    <name type="scientific">Adhaeribacter aerolatus</name>
    <dbReference type="NCBI Taxonomy" id="670289"/>
    <lineage>
        <taxon>Bacteria</taxon>
        <taxon>Pseudomonadati</taxon>
        <taxon>Bacteroidota</taxon>
        <taxon>Cytophagia</taxon>
        <taxon>Cytophagales</taxon>
        <taxon>Hymenobacteraceae</taxon>
        <taxon>Adhaeribacter</taxon>
    </lineage>
</organism>
<dbReference type="PANTHER" id="PTHR46208:SF1">
    <property type="entry name" value="MITOCHONDRIAL IMPORT RECEPTOR SUBUNIT TOM70"/>
    <property type="match status" value="1"/>
</dbReference>
<feature type="repeat" description="TPR" evidence="8">
    <location>
        <begin position="298"/>
        <end position="331"/>
    </location>
</feature>
<comment type="caution">
    <text evidence="10">The sequence shown here is derived from an EMBL/GenBank/DDBJ whole genome shotgun (WGS) entry which is preliminary data.</text>
</comment>
<dbReference type="GO" id="GO:0030150">
    <property type="term" value="P:protein import into mitochondrial matrix"/>
    <property type="evidence" value="ECO:0007669"/>
    <property type="project" value="TreeGrafter"/>
</dbReference>
<evidence type="ECO:0000256" key="8">
    <source>
        <dbReference type="PROSITE-ProRule" id="PRU00339"/>
    </source>
</evidence>
<comment type="similarity">
    <text evidence="7">Belongs to the Tom70 family.</text>
</comment>